<evidence type="ECO:0000256" key="1">
    <source>
        <dbReference type="ARBA" id="ARBA00004395"/>
    </source>
</evidence>
<protein>
    <recommendedName>
        <fullName evidence="3">Conserved oligomeric Golgi complex subunit 7</fullName>
    </recommendedName>
    <alternativeName>
        <fullName evidence="8">Component of oligomeric Golgi complex 7</fullName>
    </alternativeName>
</protein>
<evidence type="ECO:0000256" key="2">
    <source>
        <dbReference type="ARBA" id="ARBA00005831"/>
    </source>
</evidence>
<name>A0A8T1TUN6_9STRA</name>
<comment type="similarity">
    <text evidence="2">Belongs to the COG7 family.</text>
</comment>
<evidence type="ECO:0000256" key="5">
    <source>
        <dbReference type="ARBA" id="ARBA00022927"/>
    </source>
</evidence>
<proteinExistence type="inferred from homology"/>
<evidence type="ECO:0000256" key="3">
    <source>
        <dbReference type="ARBA" id="ARBA00020984"/>
    </source>
</evidence>
<dbReference type="GO" id="GO:0017119">
    <property type="term" value="C:Golgi transport complex"/>
    <property type="evidence" value="ECO:0007669"/>
    <property type="project" value="InterPro"/>
</dbReference>
<evidence type="ECO:0000313" key="11">
    <source>
        <dbReference type="Proteomes" id="UP000688947"/>
    </source>
</evidence>
<dbReference type="Proteomes" id="UP000688947">
    <property type="component" value="Unassembled WGS sequence"/>
</dbReference>
<dbReference type="InterPro" id="IPR019335">
    <property type="entry name" value="COG7"/>
</dbReference>
<feature type="region of interest" description="Disordered" evidence="9">
    <location>
        <begin position="581"/>
        <end position="601"/>
    </location>
</feature>
<dbReference type="GO" id="GO:0007030">
    <property type="term" value="P:Golgi organization"/>
    <property type="evidence" value="ECO:0007669"/>
    <property type="project" value="TreeGrafter"/>
</dbReference>
<evidence type="ECO:0000256" key="8">
    <source>
        <dbReference type="ARBA" id="ARBA00031345"/>
    </source>
</evidence>
<reference evidence="10" key="1">
    <citation type="submission" date="2021-01" db="EMBL/GenBank/DDBJ databases">
        <title>Phytophthora aleatoria, a newly-described species from Pinus radiata is distinct from Phytophthora cactorum isolates based on comparative genomics.</title>
        <authorList>
            <person name="Mcdougal R."/>
            <person name="Panda P."/>
            <person name="Williams N."/>
            <person name="Studholme D.J."/>
        </authorList>
    </citation>
    <scope>NUCLEOTIDE SEQUENCE</scope>
    <source>
        <strain evidence="10">NZFS 3830</strain>
    </source>
</reference>
<keyword evidence="4" id="KW-0813">Transport</keyword>
<accession>A0A8T1TUN6</accession>
<comment type="subcellular location">
    <subcellularLocation>
        <location evidence="1">Golgi apparatus membrane</location>
        <topology evidence="1">Peripheral membrane protein</topology>
    </subcellularLocation>
</comment>
<keyword evidence="7" id="KW-0472">Membrane</keyword>
<sequence>MEDDAVLLESAASASFDAFAWVEEALASRSGDASALAPLVPQLALRSQTLAQTLHASLQHVSLSGPALQTRLQGLQQAAAPLSRRLDAVQEACTSGSVSTASSGQDLRYLVTLHEAKRRLQSCSQALVEAARWGRNVRACFAAVEDPTLLSHALKGDGAKLKAHTADTDTADNLADRVREMQASLDVLKDLPGAWDRKQTMERLCAQIEAAVQPRLATKLREDDLGDVAPLRWCLDVLGSVDSAHLVRDEFCRARPAHVHRVWYAYSDEMQSEMDEKGEKEESFANWLDSFYGDVLRMLQRESRNAQELFGADMLINVLLDLLHNTLEPLTKSFRYRLVHSGPSGTDFRLGRLLLCFHATRACAGQLVQFFRTLESDLGVNLADNDDKAASAEGILRVVFEPYRLYFTEYARFTSEALTDALLRLVPAFNAKSNSKELSGDEYEEEDRDAADAAPLEDFSQRLEEASEAAWMLVDESLQQCYEFSGGAAFPEAVEAIGTAVQQFTLALSATIPVIRRHCKAEPAVQEEGTTSGSLVASPDWSQFHASLALLKACGTLESQLCALDGRVRVRMREQLAQFFGETSGSSSPRSRRKKSHDGSSIALADLVDPTKLVAAVSKTWLHDEDPVRQSQFHQFEMELLDHSAGSPGFDNPSSRYPTATLLDEAQRAVRSWTKEVQLFTYDSVFLPIARVLETLPANKNWRKVPDAALGDLPTFSMLPQDYITMVADLLLSLLPQLEPFAESCSLESAFVASRGAQEVCVQSEWARLGQLLQLEPPELATCQRIFGSDGKSAAAEPAPTATEFVDLWTAAVASGTLAAFLRTVCSISMLSDMGAQQLAADLGYFHNVLSAVGGEGNFIVDDVRRALETDLPAHIQHVNELRADRYSPENQALAKINDCVAAMRQRALEPPPTMASIYFNYNELLRLSAEQAVNEGLEQQDIASEKKKKQKTRAKAKENQDEDGAPFRIQTDTEATLAALQPRMNRLAYLQTATATNLDALARSLGPKL</sequence>
<dbReference type="GO" id="GO:0006886">
    <property type="term" value="P:intracellular protein transport"/>
    <property type="evidence" value="ECO:0007669"/>
    <property type="project" value="InterPro"/>
</dbReference>
<dbReference type="EMBL" id="JAENGZ010001296">
    <property type="protein sequence ID" value="KAG6949072.1"/>
    <property type="molecule type" value="Genomic_DNA"/>
</dbReference>
<comment type="caution">
    <text evidence="10">The sequence shown here is derived from an EMBL/GenBank/DDBJ whole genome shotgun (WGS) entry which is preliminary data.</text>
</comment>
<dbReference type="VEuPathDB" id="FungiDB:PC110_g20355"/>
<evidence type="ECO:0000256" key="9">
    <source>
        <dbReference type="SAM" id="MobiDB-lite"/>
    </source>
</evidence>
<feature type="region of interest" description="Disordered" evidence="9">
    <location>
        <begin position="938"/>
        <end position="969"/>
    </location>
</feature>
<dbReference type="VEuPathDB" id="FungiDB:PC110_g20356"/>
<dbReference type="GO" id="GO:0000139">
    <property type="term" value="C:Golgi membrane"/>
    <property type="evidence" value="ECO:0007669"/>
    <property type="project" value="UniProtKB-SubCell"/>
</dbReference>
<evidence type="ECO:0000313" key="10">
    <source>
        <dbReference type="EMBL" id="KAG6949072.1"/>
    </source>
</evidence>
<keyword evidence="5" id="KW-0653">Protein transport</keyword>
<dbReference type="PANTHER" id="PTHR21443">
    <property type="entry name" value="CONSERVED OLIGOMERIC GOLGI COMPLEX COMPONENT 7"/>
    <property type="match status" value="1"/>
</dbReference>
<dbReference type="PANTHER" id="PTHR21443:SF0">
    <property type="entry name" value="CONSERVED OLIGOMERIC GOLGI COMPLEX SUBUNIT 7"/>
    <property type="match status" value="1"/>
</dbReference>
<evidence type="ECO:0000256" key="4">
    <source>
        <dbReference type="ARBA" id="ARBA00022448"/>
    </source>
</evidence>
<dbReference type="AlphaFoldDB" id="A0A8T1TUN6"/>
<keyword evidence="6" id="KW-0333">Golgi apparatus</keyword>
<gene>
    <name evidence="10" type="ORF">JG687_00015090</name>
</gene>
<dbReference type="OrthoDB" id="245173at2759"/>
<organism evidence="10 11">
    <name type="scientific">Phytophthora cactorum</name>
    <dbReference type="NCBI Taxonomy" id="29920"/>
    <lineage>
        <taxon>Eukaryota</taxon>
        <taxon>Sar</taxon>
        <taxon>Stramenopiles</taxon>
        <taxon>Oomycota</taxon>
        <taxon>Peronosporomycetes</taxon>
        <taxon>Peronosporales</taxon>
        <taxon>Peronosporaceae</taxon>
        <taxon>Phytophthora</taxon>
    </lineage>
</organism>
<dbReference type="Pfam" id="PF10191">
    <property type="entry name" value="COG7"/>
    <property type="match status" value="1"/>
</dbReference>
<evidence type="ECO:0000256" key="6">
    <source>
        <dbReference type="ARBA" id="ARBA00023034"/>
    </source>
</evidence>
<dbReference type="GO" id="GO:0006890">
    <property type="term" value="P:retrograde vesicle-mediated transport, Golgi to endoplasmic reticulum"/>
    <property type="evidence" value="ECO:0007669"/>
    <property type="project" value="TreeGrafter"/>
</dbReference>
<evidence type="ECO:0000256" key="7">
    <source>
        <dbReference type="ARBA" id="ARBA00023136"/>
    </source>
</evidence>